<keyword evidence="1" id="KW-0472">Membrane</keyword>
<dbReference type="OrthoDB" id="10258440at2759"/>
<dbReference type="Pfam" id="PF10269">
    <property type="entry name" value="Tmemb_185A"/>
    <property type="match status" value="1"/>
</dbReference>
<feature type="transmembrane region" description="Helical" evidence="1">
    <location>
        <begin position="203"/>
        <end position="225"/>
    </location>
</feature>
<keyword evidence="1" id="KW-0812">Transmembrane</keyword>
<reference evidence="2" key="1">
    <citation type="submission" date="2014-08" db="EMBL/GenBank/DDBJ databases">
        <authorList>
            <person name="Murali S."/>
            <person name="Richards S."/>
            <person name="Bandaranaike D."/>
            <person name="Bellair M."/>
            <person name="Blankenburg K."/>
            <person name="Chao H."/>
            <person name="Dinh H."/>
            <person name="Doddapaneni H."/>
            <person name="Dugan-Rocha S."/>
            <person name="Elkadiri S."/>
            <person name="Gnanaolivu R."/>
            <person name="Hughes D."/>
            <person name="Lee S."/>
            <person name="Li M."/>
            <person name="Ming W."/>
            <person name="Munidasa M."/>
            <person name="Muniz J."/>
            <person name="Nguyen L."/>
            <person name="Osuji N."/>
            <person name="Pu L.-L."/>
            <person name="Puazo M."/>
            <person name="Skinner E."/>
            <person name="Qu C."/>
            <person name="Quiroz J."/>
            <person name="Raj R."/>
            <person name="Weissenberger G."/>
            <person name="Xin Y."/>
            <person name="Zou X."/>
            <person name="Han Y."/>
            <person name="Worley K."/>
            <person name="Muzny D."/>
            <person name="Gibbs R."/>
        </authorList>
    </citation>
    <scope>NUCLEOTIDE SEQUENCE</scope>
    <source>
        <strain evidence="2">HAZT.00-mixed</strain>
        <tissue evidence="2">Whole organism</tissue>
    </source>
</reference>
<keyword evidence="1" id="KW-1133">Transmembrane helix</keyword>
<gene>
    <name evidence="2" type="ORF">HAZT_HAZT009729</name>
</gene>
<dbReference type="PANTHER" id="PTHR13568">
    <property type="entry name" value="FAM11A, B PROTEIN"/>
    <property type="match status" value="1"/>
</dbReference>
<sequence>MYGVTVQGAQQASLQRLRVETKGAAPAVLKIWDVTEAAVNLRCCVRLPRHATSQREGDEGCEGSGSITEMPPHRAAISSICVATEAPAKHRRAASGRVVVAYADLSLAEYNLHDGTITTFGEKLSSVLTNIQSDLPNLTSTITRPDDVLLAAKLVSSHQLVAVQLKKDEFLEHLPGPLRKAKGPPEFFVSSLESLRIDGRTHWNFFLVFVPMWLYDLFLVAFIVLKSIGDCRYADLGSYSIKRIVSMIIFRLYLLTMTLLKTAFCVMLCVNLNSPASPPISWYGVFTPLIILLVALSFNVIHELVNFSFGLNSD</sequence>
<evidence type="ECO:0000256" key="1">
    <source>
        <dbReference type="SAM" id="Phobius"/>
    </source>
</evidence>
<proteinExistence type="predicted"/>
<evidence type="ECO:0000313" key="2">
    <source>
        <dbReference type="EMBL" id="KAA0183456.1"/>
    </source>
</evidence>
<feature type="transmembrane region" description="Helical" evidence="1">
    <location>
        <begin position="280"/>
        <end position="301"/>
    </location>
</feature>
<dbReference type="AlphaFoldDB" id="A0A6A0GPP2"/>
<dbReference type="PANTHER" id="PTHR13568:SF4">
    <property type="entry name" value="TRANSMEMBRANE PROTEIN 60"/>
    <property type="match status" value="1"/>
</dbReference>
<protein>
    <submittedName>
        <fullName evidence="2">Uncharacterized protein</fullName>
    </submittedName>
</protein>
<feature type="transmembrane region" description="Helical" evidence="1">
    <location>
        <begin position="252"/>
        <end position="274"/>
    </location>
</feature>
<reference evidence="2" key="3">
    <citation type="submission" date="2019-06" db="EMBL/GenBank/DDBJ databases">
        <authorList>
            <person name="Poynton C."/>
            <person name="Hasenbein S."/>
            <person name="Benoit J.B."/>
            <person name="Sepulveda M.S."/>
            <person name="Poelchau M.F."/>
            <person name="Murali S.C."/>
            <person name="Chen S."/>
            <person name="Glastad K.M."/>
            <person name="Werren J.H."/>
            <person name="Vineis J.H."/>
            <person name="Bowen J.L."/>
            <person name="Friedrich M."/>
            <person name="Jones J."/>
            <person name="Robertson H.M."/>
            <person name="Feyereisen R."/>
            <person name="Mechler-Hickson A."/>
            <person name="Mathers N."/>
            <person name="Lee C.E."/>
            <person name="Colbourne J.K."/>
            <person name="Biales A."/>
            <person name="Johnston J.S."/>
            <person name="Wellborn G.A."/>
            <person name="Rosendale A.J."/>
            <person name="Cridge A.G."/>
            <person name="Munoz-Torres M.C."/>
            <person name="Bain P.A."/>
            <person name="Manny A.R."/>
            <person name="Major K.M."/>
            <person name="Lambert F.N."/>
            <person name="Vulpe C.D."/>
            <person name="Tuck P."/>
            <person name="Blalock B.J."/>
            <person name="Lin Y.-Y."/>
            <person name="Smith M.E."/>
            <person name="Ochoa-Acuna H."/>
            <person name="Chen M.-J.M."/>
            <person name="Childers C.P."/>
            <person name="Qu J."/>
            <person name="Dugan S."/>
            <person name="Lee S.L."/>
            <person name="Chao H."/>
            <person name="Dinh H."/>
            <person name="Han Y."/>
            <person name="Doddapaneni H."/>
            <person name="Worley K.C."/>
            <person name="Muzny D.M."/>
            <person name="Gibbs R.A."/>
            <person name="Richards S."/>
        </authorList>
    </citation>
    <scope>NUCLEOTIDE SEQUENCE</scope>
    <source>
        <strain evidence="2">HAZT.00-mixed</strain>
        <tissue evidence="2">Whole organism</tissue>
    </source>
</reference>
<name>A0A6A0GPP2_HYAAZ</name>
<accession>A0A6A0GPP2</accession>
<organism evidence="2">
    <name type="scientific">Hyalella azteca</name>
    <name type="common">Amphipod</name>
    <dbReference type="NCBI Taxonomy" id="294128"/>
    <lineage>
        <taxon>Eukaryota</taxon>
        <taxon>Metazoa</taxon>
        <taxon>Ecdysozoa</taxon>
        <taxon>Arthropoda</taxon>
        <taxon>Crustacea</taxon>
        <taxon>Multicrustacea</taxon>
        <taxon>Malacostraca</taxon>
        <taxon>Eumalacostraca</taxon>
        <taxon>Peracarida</taxon>
        <taxon>Amphipoda</taxon>
        <taxon>Senticaudata</taxon>
        <taxon>Talitrida</taxon>
        <taxon>Talitroidea</taxon>
        <taxon>Hyalellidae</taxon>
        <taxon>Hyalella</taxon>
    </lineage>
</organism>
<dbReference type="EMBL" id="JQDR03017671">
    <property type="protein sequence ID" value="KAA0183456.1"/>
    <property type="molecule type" value="Genomic_DNA"/>
</dbReference>
<comment type="caution">
    <text evidence="2">The sequence shown here is derived from an EMBL/GenBank/DDBJ whole genome shotgun (WGS) entry which is preliminary data.</text>
</comment>
<dbReference type="Proteomes" id="UP000711488">
    <property type="component" value="Unassembled WGS sequence"/>
</dbReference>
<dbReference type="InterPro" id="IPR019396">
    <property type="entry name" value="TM_Fragile-X-F-assoc"/>
</dbReference>
<reference evidence="2" key="2">
    <citation type="journal article" date="2018" name="Environ. Sci. Technol.">
        <title>The Toxicogenome of Hyalella azteca: A Model for Sediment Ecotoxicology and Evolutionary Toxicology.</title>
        <authorList>
            <person name="Poynton H.C."/>
            <person name="Hasenbein S."/>
            <person name="Benoit J.B."/>
            <person name="Sepulveda M.S."/>
            <person name="Poelchau M.F."/>
            <person name="Hughes D.S.T."/>
            <person name="Murali S.C."/>
            <person name="Chen S."/>
            <person name="Glastad K.M."/>
            <person name="Goodisman M.A.D."/>
            <person name="Werren J.H."/>
            <person name="Vineis J.H."/>
            <person name="Bowen J.L."/>
            <person name="Friedrich M."/>
            <person name="Jones J."/>
            <person name="Robertson H.M."/>
            <person name="Feyereisen R."/>
            <person name="Mechler-Hickson A."/>
            <person name="Mathers N."/>
            <person name="Lee C.E."/>
            <person name="Colbourne J.K."/>
            <person name="Biales A."/>
            <person name="Johnston J.S."/>
            <person name="Wellborn G.A."/>
            <person name="Rosendale A.J."/>
            <person name="Cridge A.G."/>
            <person name="Munoz-Torres M.C."/>
            <person name="Bain P.A."/>
            <person name="Manny A.R."/>
            <person name="Major K.M."/>
            <person name="Lambert F.N."/>
            <person name="Vulpe C.D."/>
            <person name="Tuck P."/>
            <person name="Blalock B.J."/>
            <person name="Lin Y.Y."/>
            <person name="Smith M.E."/>
            <person name="Ochoa-Acuna H."/>
            <person name="Chen M.M."/>
            <person name="Childers C.P."/>
            <person name="Qu J."/>
            <person name="Dugan S."/>
            <person name="Lee S.L."/>
            <person name="Chao H."/>
            <person name="Dinh H."/>
            <person name="Han Y."/>
            <person name="Doddapaneni H."/>
            <person name="Worley K.C."/>
            <person name="Muzny D.M."/>
            <person name="Gibbs R.A."/>
            <person name="Richards S."/>
        </authorList>
    </citation>
    <scope>NUCLEOTIDE SEQUENCE</scope>
    <source>
        <strain evidence="2">HAZT.00-mixed</strain>
        <tissue evidence="2">Whole organism</tissue>
    </source>
</reference>